<evidence type="ECO:0000256" key="2">
    <source>
        <dbReference type="ARBA" id="ARBA00007639"/>
    </source>
</evidence>
<organism evidence="6 7">
    <name type="scientific">Microbacterium mangrovi</name>
    <dbReference type="NCBI Taxonomy" id="1348253"/>
    <lineage>
        <taxon>Bacteria</taxon>
        <taxon>Bacillati</taxon>
        <taxon>Actinomycetota</taxon>
        <taxon>Actinomycetes</taxon>
        <taxon>Micrococcales</taxon>
        <taxon>Microbacteriaceae</taxon>
        <taxon>Microbacterium</taxon>
    </lineage>
</organism>
<reference evidence="6 7" key="1">
    <citation type="submission" date="2014-11" db="EMBL/GenBank/DDBJ databases">
        <title>Genome sequence of Microbacterium mangrovi MUSC 115(T).</title>
        <authorList>
            <person name="Lee L.-H."/>
        </authorList>
    </citation>
    <scope>NUCLEOTIDE SEQUENCE [LARGE SCALE GENOMIC DNA]</scope>
    <source>
        <strain evidence="6 7">MUSC 115</strain>
    </source>
</reference>
<keyword evidence="7" id="KW-1185">Reference proteome</keyword>
<dbReference type="Pfam" id="PF13407">
    <property type="entry name" value="Peripla_BP_4"/>
    <property type="match status" value="1"/>
</dbReference>
<dbReference type="SUPFAM" id="SSF53822">
    <property type="entry name" value="Periplasmic binding protein-like I"/>
    <property type="match status" value="1"/>
</dbReference>
<dbReference type="GO" id="GO:0030313">
    <property type="term" value="C:cell envelope"/>
    <property type="evidence" value="ECO:0007669"/>
    <property type="project" value="UniProtKB-SubCell"/>
</dbReference>
<dbReference type="OrthoDB" id="4827464at2"/>
<evidence type="ECO:0000313" key="6">
    <source>
        <dbReference type="EMBL" id="KHK96365.1"/>
    </source>
</evidence>
<evidence type="ECO:0000256" key="3">
    <source>
        <dbReference type="ARBA" id="ARBA00022729"/>
    </source>
</evidence>
<comment type="subcellular location">
    <subcellularLocation>
        <location evidence="1">Cell envelope</location>
    </subcellularLocation>
</comment>
<dbReference type="EMBL" id="JTDK01000015">
    <property type="protein sequence ID" value="KHK96365.1"/>
    <property type="molecule type" value="Genomic_DNA"/>
</dbReference>
<name>A0A0B1ZYT2_9MICO</name>
<evidence type="ECO:0000313" key="7">
    <source>
        <dbReference type="Proteomes" id="UP000031030"/>
    </source>
</evidence>
<protein>
    <recommendedName>
        <fullName evidence="5">Periplasmic binding protein domain-containing protein</fullName>
    </recommendedName>
</protein>
<proteinExistence type="inferred from homology"/>
<dbReference type="PROSITE" id="PS51257">
    <property type="entry name" value="PROKAR_LIPOPROTEIN"/>
    <property type="match status" value="1"/>
</dbReference>
<dbReference type="InterPro" id="IPR025997">
    <property type="entry name" value="SBP_2_dom"/>
</dbReference>
<feature type="signal peptide" evidence="4">
    <location>
        <begin position="1"/>
        <end position="26"/>
    </location>
</feature>
<dbReference type="Gene3D" id="3.40.50.2300">
    <property type="match status" value="2"/>
</dbReference>
<dbReference type="PANTHER" id="PTHR46847">
    <property type="entry name" value="D-ALLOSE-BINDING PERIPLASMIC PROTEIN-RELATED"/>
    <property type="match status" value="1"/>
</dbReference>
<dbReference type="InterPro" id="IPR028082">
    <property type="entry name" value="Peripla_BP_I"/>
</dbReference>
<evidence type="ECO:0000259" key="5">
    <source>
        <dbReference type="Pfam" id="PF13407"/>
    </source>
</evidence>
<comment type="caution">
    <text evidence="6">The sequence shown here is derived from an EMBL/GenBank/DDBJ whole genome shotgun (WGS) entry which is preliminary data.</text>
</comment>
<dbReference type="GO" id="GO:0030246">
    <property type="term" value="F:carbohydrate binding"/>
    <property type="evidence" value="ECO:0007669"/>
    <property type="project" value="UniProtKB-ARBA"/>
</dbReference>
<feature type="chain" id="PRO_5039496677" description="Periplasmic binding protein domain-containing protein" evidence="4">
    <location>
        <begin position="27"/>
        <end position="350"/>
    </location>
</feature>
<comment type="similarity">
    <text evidence="2">Belongs to the bacterial solute-binding protein 2 family.</text>
</comment>
<dbReference type="PANTHER" id="PTHR46847:SF1">
    <property type="entry name" value="D-ALLOSE-BINDING PERIPLASMIC PROTEIN-RELATED"/>
    <property type="match status" value="1"/>
</dbReference>
<evidence type="ECO:0000256" key="1">
    <source>
        <dbReference type="ARBA" id="ARBA00004196"/>
    </source>
</evidence>
<dbReference type="Proteomes" id="UP000031030">
    <property type="component" value="Unassembled WGS sequence"/>
</dbReference>
<dbReference type="RefSeq" id="WP_039401390.1">
    <property type="nucleotide sequence ID" value="NZ_JTDK01000015.1"/>
</dbReference>
<feature type="domain" description="Periplasmic binding protein" evidence="5">
    <location>
        <begin position="46"/>
        <end position="306"/>
    </location>
</feature>
<evidence type="ECO:0000256" key="4">
    <source>
        <dbReference type="SAM" id="SignalP"/>
    </source>
</evidence>
<dbReference type="AlphaFoldDB" id="A0A0B1ZYT2"/>
<sequence>MRVTARTGKRVLAIAAVALTAIALSACTAKPTDSAASGGANGDIKIGFIVKTNSNPFWVFMQQKAQEEAKKQGVTLITAAGKNDGDIDGQITAIQNMITSGVKAIIVDPNDSTAIIPALQSAQKQGVATFAVDTQVDGNKAVYGTWATDNYKGGVLLGKYVKAAFGKNDAGETPQIALLDYHPGVTVGDQRRTGFLDGFGVKRTDPEVVAAQDTGGDQSQGQQAMENMLQKKPGINVVYSINEPAGRGGATAIADAGKTKAVLLGSIDGSCDGVASVKDGQFTATVMQFPAKMAEMSIDAAVKYIKDGVKPTMPSSGYIDTGTTLITDQAVNGISYKDTTWGAANCWGTK</sequence>
<keyword evidence="3 4" id="KW-0732">Signal</keyword>
<gene>
    <name evidence="6" type="ORF">LK09_15375</name>
</gene>
<accession>A0A0B1ZYT2</accession>
<dbReference type="STRING" id="1348253.LK09_15375"/>